<dbReference type="NCBIfam" id="TIGR00362">
    <property type="entry name" value="DnaA"/>
    <property type="match status" value="1"/>
</dbReference>
<dbReference type="PROSITE" id="PS01008">
    <property type="entry name" value="DNAA"/>
    <property type="match status" value="1"/>
</dbReference>
<keyword evidence="6 8" id="KW-0446">Lipid-binding</keyword>
<keyword evidence="3 8" id="KW-0235">DNA replication</keyword>
<keyword evidence="2 8" id="KW-0963">Cytoplasm</keyword>
<keyword evidence="16" id="KW-1185">Reference proteome</keyword>
<sequence>MNAKQIWQTTIERLQTKVSSAVFTTWFQGTSALSFQDGVFIVRVPTTFAKAHLEGRFLETIRSILSEVTGTTVEVQFIVAKEVPEPKASAGTEESPSPKRTYRLSKGRFAAALREKRASTNASAINSMAPTSPAPAPAYRSVQHERPKTPALEEKQNFDEERELRRPREKREAREHSEPQEMRGTRSFRETREQRELQEIQDHQENHLRPPKQMAAAHPVQEYSPTLPAGPSFEGLLNPRYTFSSFIVGKSNQFGHAASLAVSENPGRIYNPLFLYGGVGLGKTHLLHAIGHAGEEAGLNVLYVTSEKFTNEIINAIRFQKTEEFRAKYRQIDILLVDDIQFIAGKESTEEEFFHTFNTLHNANKQIVVTSDRPPKAISSLQDRLRSRFEWGLLADVQAPEYDHRLAILRSKAESLRFTVPAGVLEYVARPECSSVRELEGALNRVIAYATLHDAPLTVPLAAQALEHIYDKKVASNLTVSEVLDGVSRYYSVDATLLRGKQRDRDIVWPRQVAMYIMREETSASLLQIGSALGGRDHTTIMHGWEKVHTEMTNNDQIRQEIAAVLESFQHH</sequence>
<evidence type="ECO:0000256" key="11">
    <source>
        <dbReference type="RuleBase" id="RU004227"/>
    </source>
</evidence>
<dbReference type="Gene3D" id="3.40.50.300">
    <property type="entry name" value="P-loop containing nucleotide triphosphate hydrolases"/>
    <property type="match status" value="1"/>
</dbReference>
<comment type="subunit">
    <text evidence="8">Oligomerizes as a right-handed, spiral filament on DNA at oriC.</text>
</comment>
<comment type="similarity">
    <text evidence="1 8 11">Belongs to the DnaA family.</text>
</comment>
<feature type="binding site" evidence="8">
    <location>
        <position position="282"/>
    </location>
    <ligand>
        <name>ATP</name>
        <dbReference type="ChEBI" id="CHEBI:30616"/>
    </ligand>
</feature>
<keyword evidence="5 8" id="KW-0067">ATP-binding</keyword>
<evidence type="ECO:0000256" key="6">
    <source>
        <dbReference type="ARBA" id="ARBA00023121"/>
    </source>
</evidence>
<evidence type="ECO:0000313" key="16">
    <source>
        <dbReference type="Proteomes" id="UP000287352"/>
    </source>
</evidence>
<evidence type="ECO:0000256" key="3">
    <source>
        <dbReference type="ARBA" id="ARBA00022705"/>
    </source>
</evidence>
<keyword evidence="4 8" id="KW-0547">Nucleotide-binding</keyword>
<comment type="caution">
    <text evidence="15">The sequence shown here is derived from an EMBL/GenBank/DDBJ whole genome shotgun (WGS) entry which is preliminary data.</text>
</comment>
<dbReference type="InterPro" id="IPR024633">
    <property type="entry name" value="DnaA_N_dom"/>
</dbReference>
<dbReference type="SUPFAM" id="SSF52540">
    <property type="entry name" value="P-loop containing nucleoside triphosphate hydrolases"/>
    <property type="match status" value="1"/>
</dbReference>
<feature type="binding site" evidence="8">
    <location>
        <position position="283"/>
    </location>
    <ligand>
        <name>ATP</name>
        <dbReference type="ChEBI" id="CHEBI:30616"/>
    </ligand>
</feature>
<evidence type="ECO:0000256" key="7">
    <source>
        <dbReference type="ARBA" id="ARBA00023125"/>
    </source>
</evidence>
<dbReference type="InterPro" id="IPR038454">
    <property type="entry name" value="DnaA_N_sf"/>
</dbReference>
<evidence type="ECO:0000256" key="2">
    <source>
        <dbReference type="ARBA" id="ARBA00022490"/>
    </source>
</evidence>
<proteinExistence type="inferred from homology"/>
<accession>A0A402A465</accession>
<dbReference type="PRINTS" id="PR00051">
    <property type="entry name" value="DNAA"/>
</dbReference>
<dbReference type="GO" id="GO:0006270">
    <property type="term" value="P:DNA replication initiation"/>
    <property type="evidence" value="ECO:0007669"/>
    <property type="project" value="UniProtKB-UniRule"/>
</dbReference>
<dbReference type="PANTHER" id="PTHR30050">
    <property type="entry name" value="CHROMOSOMAL REPLICATION INITIATOR PROTEIN DNAA"/>
    <property type="match status" value="1"/>
</dbReference>
<dbReference type="GO" id="GO:0005737">
    <property type="term" value="C:cytoplasm"/>
    <property type="evidence" value="ECO:0007669"/>
    <property type="project" value="UniProtKB-SubCell"/>
</dbReference>
<dbReference type="Pfam" id="PF00308">
    <property type="entry name" value="Bac_DnaA"/>
    <property type="match status" value="1"/>
</dbReference>
<feature type="compositionally biased region" description="Basic and acidic residues" evidence="12">
    <location>
        <begin position="142"/>
        <end position="195"/>
    </location>
</feature>
<dbReference type="InterPro" id="IPR018312">
    <property type="entry name" value="Chromosome_initiator_DnaA_CS"/>
</dbReference>
<evidence type="ECO:0000313" key="15">
    <source>
        <dbReference type="EMBL" id="GCE13928.1"/>
    </source>
</evidence>
<evidence type="ECO:0000256" key="8">
    <source>
        <dbReference type="HAMAP-Rule" id="MF_00377"/>
    </source>
</evidence>
<dbReference type="GO" id="GO:0003688">
    <property type="term" value="F:DNA replication origin binding"/>
    <property type="evidence" value="ECO:0007669"/>
    <property type="project" value="UniProtKB-UniRule"/>
</dbReference>
<evidence type="ECO:0000256" key="4">
    <source>
        <dbReference type="ARBA" id="ARBA00022741"/>
    </source>
</evidence>
<evidence type="ECO:0000256" key="1">
    <source>
        <dbReference type="ARBA" id="ARBA00006583"/>
    </source>
</evidence>
<dbReference type="Pfam" id="PF11638">
    <property type="entry name" value="DnaA_N"/>
    <property type="match status" value="1"/>
</dbReference>
<dbReference type="Gene3D" id="3.30.300.180">
    <property type="match status" value="1"/>
</dbReference>
<feature type="domain" description="AAA+ ATPase" evidence="13">
    <location>
        <begin position="269"/>
        <end position="397"/>
    </location>
</feature>
<dbReference type="FunFam" id="3.40.50.300:FF:000668">
    <property type="entry name" value="Chromosomal replication initiator protein DnaA"/>
    <property type="match status" value="1"/>
</dbReference>
<dbReference type="InterPro" id="IPR020591">
    <property type="entry name" value="Chromosome_initiator_DnaA-like"/>
</dbReference>
<dbReference type="InterPro" id="IPR010921">
    <property type="entry name" value="Trp_repressor/repl_initiator"/>
</dbReference>
<feature type="binding site" evidence="8">
    <location>
        <position position="284"/>
    </location>
    <ligand>
        <name>ATP</name>
        <dbReference type="ChEBI" id="CHEBI:30616"/>
    </ligand>
</feature>
<feature type="region of interest" description="Disordered" evidence="12">
    <location>
        <begin position="85"/>
        <end position="104"/>
    </location>
</feature>
<evidence type="ECO:0000259" key="13">
    <source>
        <dbReference type="SMART" id="SM00382"/>
    </source>
</evidence>
<evidence type="ECO:0000256" key="12">
    <source>
        <dbReference type="SAM" id="MobiDB-lite"/>
    </source>
</evidence>
<evidence type="ECO:0000256" key="10">
    <source>
        <dbReference type="RuleBase" id="RU000577"/>
    </source>
</evidence>
<organism evidence="15 16">
    <name type="scientific">Tengunoibacter tsumagoiensis</name>
    <dbReference type="NCBI Taxonomy" id="2014871"/>
    <lineage>
        <taxon>Bacteria</taxon>
        <taxon>Bacillati</taxon>
        <taxon>Chloroflexota</taxon>
        <taxon>Ktedonobacteria</taxon>
        <taxon>Ktedonobacterales</taxon>
        <taxon>Dictyobacteraceae</taxon>
        <taxon>Tengunoibacter</taxon>
    </lineage>
</organism>
<dbReference type="SMART" id="SM00760">
    <property type="entry name" value="Bac_DnaA_C"/>
    <property type="match status" value="1"/>
</dbReference>
<dbReference type="SMART" id="SM00382">
    <property type="entry name" value="AAA"/>
    <property type="match status" value="1"/>
</dbReference>
<feature type="region of interest" description="Domain I, interacts with DnaA modulators" evidence="8">
    <location>
        <begin position="1"/>
        <end position="112"/>
    </location>
</feature>
<feature type="binding site" evidence="8">
    <location>
        <position position="280"/>
    </location>
    <ligand>
        <name>ATP</name>
        <dbReference type="ChEBI" id="CHEBI:30616"/>
    </ligand>
</feature>
<dbReference type="InterPro" id="IPR013317">
    <property type="entry name" value="DnaA_dom"/>
</dbReference>
<dbReference type="Gene3D" id="1.10.1750.10">
    <property type="match status" value="1"/>
</dbReference>
<feature type="domain" description="Chromosomal replication initiator DnaA C-terminal" evidence="14">
    <location>
        <begin position="479"/>
        <end position="548"/>
    </location>
</feature>
<dbReference type="Proteomes" id="UP000287352">
    <property type="component" value="Unassembled WGS sequence"/>
</dbReference>
<dbReference type="Pfam" id="PF08299">
    <property type="entry name" value="Bac_DnaA_C"/>
    <property type="match status" value="1"/>
</dbReference>
<dbReference type="GO" id="GO:0005524">
    <property type="term" value="F:ATP binding"/>
    <property type="evidence" value="ECO:0007669"/>
    <property type="project" value="UniProtKB-UniRule"/>
</dbReference>
<dbReference type="GO" id="GO:0005886">
    <property type="term" value="C:plasma membrane"/>
    <property type="evidence" value="ECO:0007669"/>
    <property type="project" value="TreeGrafter"/>
</dbReference>
<dbReference type="InterPro" id="IPR027417">
    <property type="entry name" value="P-loop_NTPase"/>
</dbReference>
<dbReference type="InterPro" id="IPR001957">
    <property type="entry name" value="Chromosome_initiator_DnaA"/>
</dbReference>
<dbReference type="AlphaFoldDB" id="A0A402A465"/>
<evidence type="ECO:0000256" key="5">
    <source>
        <dbReference type="ARBA" id="ARBA00022840"/>
    </source>
</evidence>
<comment type="domain">
    <text evidence="8">Domain I is involved in oligomerization and binding regulators, domain II is flexibile and of varying length in different bacteria, domain III forms the AAA+ region, while domain IV binds dsDNA.</text>
</comment>
<reference evidence="16" key="1">
    <citation type="submission" date="2018-12" db="EMBL/GenBank/DDBJ databases">
        <title>Tengunoibacter tsumagoiensis gen. nov., sp. nov., Dictyobacter kobayashii sp. nov., D. alpinus sp. nov., and D. joshuensis sp. nov. and description of Dictyobacteraceae fam. nov. within the order Ktedonobacterales isolated from Tengu-no-mugimeshi.</title>
        <authorList>
            <person name="Wang C.M."/>
            <person name="Zheng Y."/>
            <person name="Sakai Y."/>
            <person name="Toyoda A."/>
            <person name="Minakuchi Y."/>
            <person name="Abe K."/>
            <person name="Yokota A."/>
            <person name="Yabe S."/>
        </authorList>
    </citation>
    <scope>NUCLEOTIDE SEQUENCE [LARGE SCALE GENOMIC DNA]</scope>
    <source>
        <strain evidence="16">Uno3</strain>
    </source>
</reference>
<feature type="region of interest" description="Disordered" evidence="12">
    <location>
        <begin position="114"/>
        <end position="195"/>
    </location>
</feature>
<comment type="caution">
    <text evidence="8">Lacks conserved residue(s) required for the propagation of feature annotation.</text>
</comment>
<dbReference type="GO" id="GO:0006275">
    <property type="term" value="P:regulation of DNA replication"/>
    <property type="evidence" value="ECO:0007669"/>
    <property type="project" value="UniProtKB-UniRule"/>
</dbReference>
<dbReference type="CDD" id="cd00009">
    <property type="entry name" value="AAA"/>
    <property type="match status" value="1"/>
</dbReference>
<dbReference type="PANTHER" id="PTHR30050:SF2">
    <property type="entry name" value="CHROMOSOMAL REPLICATION INITIATOR PROTEIN DNAA"/>
    <property type="match status" value="1"/>
</dbReference>
<evidence type="ECO:0000259" key="14">
    <source>
        <dbReference type="SMART" id="SM00760"/>
    </source>
</evidence>
<dbReference type="EMBL" id="BIFR01000001">
    <property type="protein sequence ID" value="GCE13928.1"/>
    <property type="molecule type" value="Genomic_DNA"/>
</dbReference>
<gene>
    <name evidence="8" type="primary">dnaA</name>
    <name evidence="15" type="ORF">KTT_37870</name>
</gene>
<feature type="region of interest" description="Domain IV, binds dsDNA" evidence="8">
    <location>
        <begin position="451"/>
        <end position="572"/>
    </location>
</feature>
<dbReference type="InterPro" id="IPR003593">
    <property type="entry name" value="AAA+_ATPase"/>
</dbReference>
<comment type="function">
    <text evidence="8 10">Plays an essential role in the initiation and regulation of chromosomal replication. ATP-DnaA binds to the origin of replication (oriC) to initiate formation of the DNA replication initiation complex once per cell cycle. Binds the DnaA box (a 9 base pair repeat at the origin) and separates the double-stranded (ds)DNA. Forms a right-handed helical filament on oriC DNA; dsDNA binds to the exterior of the filament while single-stranded (ss)DNA is stabiized in the filament's interior. The ATP-DnaA-oriC complex binds and stabilizes one strand of the AT-rich DNA unwinding element (DUE), permitting loading of DNA polymerase. After initiation quickly degrades to an ADP-DnaA complex that is not apt for DNA replication. Binds acidic phospholipids.</text>
</comment>
<dbReference type="InterPro" id="IPR013159">
    <property type="entry name" value="DnaA_C"/>
</dbReference>
<keyword evidence="7 8" id="KW-0238">DNA-binding</keyword>
<feature type="compositionally biased region" description="Polar residues" evidence="12">
    <location>
        <begin position="119"/>
        <end position="128"/>
    </location>
</feature>
<dbReference type="GO" id="GO:0008289">
    <property type="term" value="F:lipid binding"/>
    <property type="evidence" value="ECO:0007669"/>
    <property type="project" value="UniProtKB-KW"/>
</dbReference>
<name>A0A402A465_9CHLR</name>
<evidence type="ECO:0000256" key="9">
    <source>
        <dbReference type="NCBIfam" id="TIGR00362"/>
    </source>
</evidence>
<dbReference type="RefSeq" id="WP_161975600.1">
    <property type="nucleotide sequence ID" value="NZ_BIFR01000001.1"/>
</dbReference>
<protein>
    <recommendedName>
        <fullName evidence="8 9">Chromosomal replication initiator protein DnaA</fullName>
    </recommendedName>
</protein>
<dbReference type="CDD" id="cd06571">
    <property type="entry name" value="Bac_DnaA_C"/>
    <property type="match status" value="1"/>
</dbReference>
<dbReference type="Gene3D" id="1.10.8.60">
    <property type="match status" value="1"/>
</dbReference>
<comment type="subcellular location">
    <subcellularLocation>
        <location evidence="8">Cytoplasm</location>
    </subcellularLocation>
</comment>
<dbReference type="SUPFAM" id="SSF48295">
    <property type="entry name" value="TrpR-like"/>
    <property type="match status" value="1"/>
</dbReference>
<dbReference type="HAMAP" id="MF_00377">
    <property type="entry name" value="DnaA_bact"/>
    <property type="match status" value="1"/>
</dbReference>